<evidence type="ECO:0000256" key="2">
    <source>
        <dbReference type="ARBA" id="ARBA00022448"/>
    </source>
</evidence>
<keyword evidence="2 8" id="KW-0813">Transport</keyword>
<dbReference type="PANTHER" id="PTHR11003:SF334">
    <property type="entry name" value="FI03418P"/>
    <property type="match status" value="1"/>
</dbReference>
<evidence type="ECO:0000313" key="13">
    <source>
        <dbReference type="Proteomes" id="UP000801492"/>
    </source>
</evidence>
<dbReference type="AlphaFoldDB" id="A0A8K0CCR7"/>
<reference evidence="12" key="1">
    <citation type="submission" date="2019-08" db="EMBL/GenBank/DDBJ databases">
        <title>The genome of the North American firefly Photinus pyralis.</title>
        <authorList>
            <consortium name="Photinus pyralis genome working group"/>
            <person name="Fallon T.R."/>
            <person name="Sander Lower S.E."/>
            <person name="Weng J.-K."/>
        </authorList>
    </citation>
    <scope>NUCLEOTIDE SEQUENCE</scope>
    <source>
        <strain evidence="12">TRF0915ILg1</strain>
        <tissue evidence="12">Whole body</tissue>
    </source>
</reference>
<keyword evidence="6 10" id="KW-0472">Membrane</keyword>
<feature type="compositionally biased region" description="Polar residues" evidence="9">
    <location>
        <begin position="343"/>
        <end position="352"/>
    </location>
</feature>
<feature type="domain" description="Potassium channel" evidence="11">
    <location>
        <begin position="458"/>
        <end position="535"/>
    </location>
</feature>
<evidence type="ECO:0000256" key="8">
    <source>
        <dbReference type="RuleBase" id="RU003857"/>
    </source>
</evidence>
<keyword evidence="4 10" id="KW-1133">Transmembrane helix</keyword>
<feature type="transmembrane region" description="Helical" evidence="10">
    <location>
        <begin position="510"/>
        <end position="533"/>
    </location>
</feature>
<feature type="compositionally biased region" description="Low complexity" evidence="9">
    <location>
        <begin position="226"/>
        <end position="240"/>
    </location>
</feature>
<evidence type="ECO:0000313" key="12">
    <source>
        <dbReference type="EMBL" id="KAF2881335.1"/>
    </source>
</evidence>
<evidence type="ECO:0000256" key="9">
    <source>
        <dbReference type="SAM" id="MobiDB-lite"/>
    </source>
</evidence>
<feature type="transmembrane region" description="Helical" evidence="10">
    <location>
        <begin position="134"/>
        <end position="150"/>
    </location>
</feature>
<feature type="domain" description="Potassium channel" evidence="11">
    <location>
        <begin position="128"/>
        <end position="183"/>
    </location>
</feature>
<dbReference type="OrthoDB" id="297496at2759"/>
<name>A0A8K0CCR7_IGNLU</name>
<dbReference type="EMBL" id="VTPC01090753">
    <property type="protein sequence ID" value="KAF2881335.1"/>
    <property type="molecule type" value="Genomic_DNA"/>
</dbReference>
<keyword evidence="5 8" id="KW-0406">Ion transport</keyword>
<dbReference type="SUPFAM" id="SSF81324">
    <property type="entry name" value="Voltage-gated potassium channels"/>
    <property type="match status" value="2"/>
</dbReference>
<keyword evidence="13" id="KW-1185">Reference proteome</keyword>
<accession>A0A8K0CCR7</accession>
<feature type="transmembrane region" description="Helical" evidence="10">
    <location>
        <begin position="23"/>
        <end position="46"/>
    </location>
</feature>
<dbReference type="Gene3D" id="1.10.287.70">
    <property type="match status" value="2"/>
</dbReference>
<dbReference type="GO" id="GO:0015271">
    <property type="term" value="F:outward rectifier potassium channel activity"/>
    <property type="evidence" value="ECO:0007669"/>
    <property type="project" value="TreeGrafter"/>
</dbReference>
<dbReference type="PRINTS" id="PR01333">
    <property type="entry name" value="2POREKCHANEL"/>
</dbReference>
<gene>
    <name evidence="12" type="ORF">ILUMI_24834</name>
</gene>
<evidence type="ECO:0000256" key="4">
    <source>
        <dbReference type="ARBA" id="ARBA00022989"/>
    </source>
</evidence>
<feature type="region of interest" description="Disordered" evidence="9">
    <location>
        <begin position="343"/>
        <end position="407"/>
    </location>
</feature>
<dbReference type="InterPro" id="IPR003280">
    <property type="entry name" value="2pore_dom_K_chnl"/>
</dbReference>
<keyword evidence="7 8" id="KW-0407">Ion channel</keyword>
<keyword evidence="3 8" id="KW-0812">Transmembrane</keyword>
<organism evidence="12 13">
    <name type="scientific">Ignelater luminosus</name>
    <name type="common">Cucubano</name>
    <name type="synonym">Pyrophorus luminosus</name>
    <dbReference type="NCBI Taxonomy" id="2038154"/>
    <lineage>
        <taxon>Eukaryota</taxon>
        <taxon>Metazoa</taxon>
        <taxon>Ecdysozoa</taxon>
        <taxon>Arthropoda</taxon>
        <taxon>Hexapoda</taxon>
        <taxon>Insecta</taxon>
        <taxon>Pterygota</taxon>
        <taxon>Neoptera</taxon>
        <taxon>Endopterygota</taxon>
        <taxon>Coleoptera</taxon>
        <taxon>Polyphaga</taxon>
        <taxon>Elateriformia</taxon>
        <taxon>Elateroidea</taxon>
        <taxon>Elateridae</taxon>
        <taxon>Agrypninae</taxon>
        <taxon>Pyrophorini</taxon>
        <taxon>Ignelater</taxon>
    </lineage>
</organism>
<evidence type="ECO:0000256" key="3">
    <source>
        <dbReference type="ARBA" id="ARBA00022692"/>
    </source>
</evidence>
<feature type="region of interest" description="Disordered" evidence="9">
    <location>
        <begin position="226"/>
        <end position="315"/>
    </location>
</feature>
<comment type="caution">
    <text evidence="12">The sequence shown here is derived from an EMBL/GenBank/DDBJ whole genome shotgun (WGS) entry which is preliminary data.</text>
</comment>
<sequence>MSEYYDPEMLDQPPSTCTRVVCFGWKVITFLFSHIALVTLVIAYCVGGAKMFEKLESEHEIEVKNHIRSIRLNTTDELWNQTRHKMRLFKEEDYKNVTEQYLRKFEKAILDAMRDQGWDGSENQTDIQWTFQGALFYSIIVITTIGYGHIAPKTDWGKVATIFYAILGIPLMLLCLSNVGDILATSFRFLYWKVCCYVCTKKPKRIRRSRSRLTARSLGGRYTRSRTASFRRSMRTSTRSADSGFGLSEIGPSSYSDTDLSRYQDEYPRFQRGISMPRMRPTQQSRYSENTVPKRRVLASNRQPRGGSLDRRREPDNIIPTLEPFVVANTPVLCNKYVVNQREPTVNHNPGRSSERSYQRRTSSPLQGRRAISMPRSQQLYLEPPREPSPMSTTDSLKTRRKTRTPPAYSPRIMSPLGFGPRQHYVEEAESDFDYEDDYYDYNVIRTKPVPIWLCVLLVLSYIIAGMFLFNSWEKWDYLDAAYFCFITLTTIGFGDFVPSSKNSARDQNVSIALCSLYLLFGISLLAMSFNLVQEEVLAHVRRVAKTLGIIKDEEAEEEED</sequence>
<comment type="subcellular location">
    <subcellularLocation>
        <location evidence="1">Membrane</location>
        <topology evidence="1">Multi-pass membrane protein</topology>
    </subcellularLocation>
</comment>
<dbReference type="Pfam" id="PF07885">
    <property type="entry name" value="Ion_trans_2"/>
    <property type="match status" value="2"/>
</dbReference>
<proteinExistence type="inferred from homology"/>
<dbReference type="InterPro" id="IPR013099">
    <property type="entry name" value="K_chnl_dom"/>
</dbReference>
<protein>
    <recommendedName>
        <fullName evidence="11">Potassium channel domain-containing protein</fullName>
    </recommendedName>
</protein>
<evidence type="ECO:0000256" key="7">
    <source>
        <dbReference type="ARBA" id="ARBA00023303"/>
    </source>
</evidence>
<evidence type="ECO:0000256" key="5">
    <source>
        <dbReference type="ARBA" id="ARBA00023065"/>
    </source>
</evidence>
<feature type="transmembrane region" description="Helical" evidence="10">
    <location>
        <begin position="162"/>
        <end position="184"/>
    </location>
</feature>
<evidence type="ECO:0000259" key="11">
    <source>
        <dbReference type="Pfam" id="PF07885"/>
    </source>
</evidence>
<evidence type="ECO:0000256" key="1">
    <source>
        <dbReference type="ARBA" id="ARBA00004141"/>
    </source>
</evidence>
<dbReference type="Proteomes" id="UP000801492">
    <property type="component" value="Unassembled WGS sequence"/>
</dbReference>
<dbReference type="GO" id="GO:0005886">
    <property type="term" value="C:plasma membrane"/>
    <property type="evidence" value="ECO:0007669"/>
    <property type="project" value="TreeGrafter"/>
</dbReference>
<feature type="compositionally biased region" description="Polar residues" evidence="9">
    <location>
        <begin position="281"/>
        <end position="291"/>
    </location>
</feature>
<evidence type="ECO:0000256" key="6">
    <source>
        <dbReference type="ARBA" id="ARBA00023136"/>
    </source>
</evidence>
<feature type="transmembrane region" description="Helical" evidence="10">
    <location>
        <begin position="450"/>
        <end position="469"/>
    </location>
</feature>
<evidence type="ECO:0000256" key="10">
    <source>
        <dbReference type="SAM" id="Phobius"/>
    </source>
</evidence>
<feature type="transmembrane region" description="Helical" evidence="10">
    <location>
        <begin position="481"/>
        <end position="498"/>
    </location>
</feature>
<comment type="similarity">
    <text evidence="8">Belongs to the two pore domain potassium channel (TC 1.A.1.8) family.</text>
</comment>
<dbReference type="GO" id="GO:0022841">
    <property type="term" value="F:potassium ion leak channel activity"/>
    <property type="evidence" value="ECO:0007669"/>
    <property type="project" value="TreeGrafter"/>
</dbReference>
<feature type="compositionally biased region" description="Basic and acidic residues" evidence="9">
    <location>
        <begin position="259"/>
        <end position="269"/>
    </location>
</feature>
<dbReference type="GO" id="GO:0030322">
    <property type="term" value="P:stabilization of membrane potential"/>
    <property type="evidence" value="ECO:0007669"/>
    <property type="project" value="TreeGrafter"/>
</dbReference>
<dbReference type="PANTHER" id="PTHR11003">
    <property type="entry name" value="POTASSIUM CHANNEL, SUBFAMILY K"/>
    <property type="match status" value="1"/>
</dbReference>